<protein>
    <submittedName>
        <fullName evidence="1">Uncharacterized protein</fullName>
    </submittedName>
</protein>
<accession>A0AAD5QW64</accession>
<gene>
    <name evidence="1" type="ORF">KIN20_023557</name>
</gene>
<dbReference type="EMBL" id="JAHQIW010004780">
    <property type="protein sequence ID" value="KAJ1363642.1"/>
    <property type="molecule type" value="Genomic_DNA"/>
</dbReference>
<reference evidence="1" key="1">
    <citation type="submission" date="2021-06" db="EMBL/GenBank/DDBJ databases">
        <title>Parelaphostrongylus tenuis whole genome reference sequence.</title>
        <authorList>
            <person name="Garwood T.J."/>
            <person name="Larsen P.A."/>
            <person name="Fountain-Jones N.M."/>
            <person name="Garbe J.R."/>
            <person name="Macchietto M.G."/>
            <person name="Kania S.A."/>
            <person name="Gerhold R.W."/>
            <person name="Richards J.E."/>
            <person name="Wolf T.M."/>
        </authorList>
    </citation>
    <scope>NUCLEOTIDE SEQUENCE</scope>
    <source>
        <strain evidence="1">MNPRO001-30</strain>
        <tissue evidence="1">Meninges</tissue>
    </source>
</reference>
<keyword evidence="2" id="KW-1185">Reference proteome</keyword>
<sequence length="140" mass="14938">MLSDTARSSDDKELYGEGFRLPTAMVFTTSASAPAQLPDGIVTTSDAVKSFVSFAWTGQQGRRAGLSDATTSMISNQLMVQITYDPLECKAVTVSPTRQAMNIIMANWLKRSGMVVEQSRSNTGIGTICRALLLAVGVIG</sequence>
<proteinExistence type="predicted"/>
<evidence type="ECO:0000313" key="1">
    <source>
        <dbReference type="EMBL" id="KAJ1363642.1"/>
    </source>
</evidence>
<comment type="caution">
    <text evidence="1">The sequence shown here is derived from an EMBL/GenBank/DDBJ whole genome shotgun (WGS) entry which is preliminary data.</text>
</comment>
<dbReference type="AlphaFoldDB" id="A0AAD5QW64"/>
<organism evidence="1 2">
    <name type="scientific">Parelaphostrongylus tenuis</name>
    <name type="common">Meningeal worm</name>
    <dbReference type="NCBI Taxonomy" id="148309"/>
    <lineage>
        <taxon>Eukaryota</taxon>
        <taxon>Metazoa</taxon>
        <taxon>Ecdysozoa</taxon>
        <taxon>Nematoda</taxon>
        <taxon>Chromadorea</taxon>
        <taxon>Rhabditida</taxon>
        <taxon>Rhabditina</taxon>
        <taxon>Rhabditomorpha</taxon>
        <taxon>Strongyloidea</taxon>
        <taxon>Metastrongylidae</taxon>
        <taxon>Parelaphostrongylus</taxon>
    </lineage>
</organism>
<dbReference type="Proteomes" id="UP001196413">
    <property type="component" value="Unassembled WGS sequence"/>
</dbReference>
<evidence type="ECO:0000313" key="2">
    <source>
        <dbReference type="Proteomes" id="UP001196413"/>
    </source>
</evidence>
<name>A0AAD5QW64_PARTN</name>